<dbReference type="GO" id="GO:0046872">
    <property type="term" value="F:metal ion binding"/>
    <property type="evidence" value="ECO:0007669"/>
    <property type="project" value="UniProtKB-UniRule"/>
</dbReference>
<evidence type="ECO:0000256" key="3">
    <source>
        <dbReference type="ARBA" id="ARBA00009419"/>
    </source>
</evidence>
<dbReference type="Pfam" id="PF01477">
    <property type="entry name" value="PLAT"/>
    <property type="match status" value="1"/>
</dbReference>
<keyword evidence="9" id="KW-0276">Fatty acid metabolism</keyword>
<dbReference type="InterPro" id="IPR036392">
    <property type="entry name" value="PLAT/LH2_dom_sf"/>
</dbReference>
<dbReference type="GO" id="GO:0031408">
    <property type="term" value="P:oxylipin biosynthetic process"/>
    <property type="evidence" value="ECO:0007669"/>
    <property type="project" value="UniProtKB-UniRule"/>
</dbReference>
<evidence type="ECO:0000256" key="18">
    <source>
        <dbReference type="RuleBase" id="RU003975"/>
    </source>
</evidence>
<evidence type="ECO:0000256" key="8">
    <source>
        <dbReference type="ARBA" id="ARBA00022767"/>
    </source>
</evidence>
<keyword evidence="8 18" id="KW-0925">Oxylipin biosynthesis</keyword>
<evidence type="ECO:0000256" key="11">
    <source>
        <dbReference type="ARBA" id="ARBA00022964"/>
    </source>
</evidence>
<dbReference type="InterPro" id="IPR020834">
    <property type="entry name" value="LipOase_CS"/>
</dbReference>
<dbReference type="PROSITE" id="PS51393">
    <property type="entry name" value="LIPOXYGENASE_3"/>
    <property type="match status" value="1"/>
</dbReference>
<keyword evidence="10" id="KW-0809">Transit peptide</keyword>
<keyword evidence="4 18" id="KW-0444">Lipid biosynthesis</keyword>
<evidence type="ECO:0000256" key="17">
    <source>
        <dbReference type="RuleBase" id="RU003974"/>
    </source>
</evidence>
<evidence type="ECO:0000256" key="12">
    <source>
        <dbReference type="ARBA" id="ARBA00023002"/>
    </source>
</evidence>
<dbReference type="Gene3D" id="1.20.245.10">
    <property type="entry name" value="Lipoxygenase-1, Domain 5"/>
    <property type="match status" value="1"/>
</dbReference>
<dbReference type="GO" id="GO:0009507">
    <property type="term" value="C:chloroplast"/>
    <property type="evidence" value="ECO:0007669"/>
    <property type="project" value="UniProtKB-SubCell"/>
</dbReference>
<dbReference type="InterPro" id="IPR013819">
    <property type="entry name" value="LipOase_C"/>
</dbReference>
<evidence type="ECO:0000256" key="2">
    <source>
        <dbReference type="ARBA" id="ARBA00004229"/>
    </source>
</evidence>
<dbReference type="KEGG" id="peu:105134952"/>
<dbReference type="Gene3D" id="4.10.372.10">
    <property type="entry name" value="Lipoxygenase-1, Domain 3"/>
    <property type="match status" value="1"/>
</dbReference>
<evidence type="ECO:0000256" key="9">
    <source>
        <dbReference type="ARBA" id="ARBA00022832"/>
    </source>
</evidence>
<keyword evidence="5" id="KW-0150">Chloroplast</keyword>
<dbReference type="SUPFAM" id="SSF49723">
    <property type="entry name" value="Lipase/lipooxygenase domain (PLAT/LH2 domain)"/>
    <property type="match status" value="1"/>
</dbReference>
<keyword evidence="22" id="KW-1185">Reference proteome</keyword>
<evidence type="ECO:0000256" key="13">
    <source>
        <dbReference type="ARBA" id="ARBA00023004"/>
    </source>
</evidence>
<sequence length="898" mass="102776">MLKPQLHQSPLSTKIPFLLPKPFIHGSGHASFPVYSRSLSAKANKKVRVGYQHGSIKSIASVTQRSTDVKAVATVKQTVVDFWTEIGIERGLDDFTDLFGKTLLLELVSAELDPKTGLEKPSIRKYAHKIDHEGEDIKYEADFVVPPDFGEIGAIFVENEHHKEMYLHDVVLDGLPAGPIHVTCDSWIHPKFDNKKKRLFFTNKSYLPSETPNGLTKLRKEELETLRGNDNGERKKGERIYDYDVYNDLGNPDSDPESARPVLGGQEHPYPRRCRTGRPRTESDPFTETRSSSFYVPRDEEFSEIKMGTFSAKTLKSVLHALVPSLSTAIVDSELGFPFFSSIDALFNEGINLPPLKKQGFWKDLLPNLFRAITDETKDILKFETPDTMERDRFFWFRDEEFARQTLSGLNPCSIKMVTEWPLRSKLDPEIYGPQESAITTEMVEQEIKGFMTCGQAVKDQKLFILDYHDLFLPFVSKIRELKGTTLYGSRTLFFLTHEGTLRPLAIELTRPPMDGKPQWKQVFRPAWHSTGVWLWRLAKAHVLAHESGYHQLISHWLRTHCCTEPYIIAANRQLSEMHPIYRLLHPHFRYTMEINALARQFLINAKGIIETSFFPGKYSMELSSAVYDQEWRFDYEALPKDLINRGMAMEDPSAPHGLKLMVEDYPYANDGLVLWDIIKEWVSDYVNHYYSDSSLILSDNELQAWWTEVRTVGHADKKDEPWWPVLKTPQDLIETLTTIIWIASGHHAAVNFGQYTYAGYFPNRPTIARMNMPTEDPNDETLKLFWEKPEVILLTTFPSQIQATTVMAILDVLSNHSPDEEYLGQQIEPSWTEEPAINAAFAKFNGRLKEFEGIIDERNADIKLKNRNGAGVMPYELLKPFSDPGVTGKGVPYSISI</sequence>
<comment type="subcellular location">
    <subcellularLocation>
        <location evidence="2">Plastid</location>
        <location evidence="2">Chloroplast</location>
    </subcellularLocation>
</comment>
<dbReference type="InterPro" id="IPR001246">
    <property type="entry name" value="LipOase_plant"/>
</dbReference>
<evidence type="ECO:0000256" key="6">
    <source>
        <dbReference type="ARBA" id="ARBA00022640"/>
    </source>
</evidence>
<gene>
    <name evidence="23" type="primary">LOC105134952</name>
</gene>
<dbReference type="Gene3D" id="4.10.375.10">
    <property type="entry name" value="Lipoxygenase-1, Domain 2"/>
    <property type="match status" value="1"/>
</dbReference>
<keyword evidence="11 17" id="KW-0223">Dioxygenase</keyword>
<dbReference type="PROSITE" id="PS50095">
    <property type="entry name" value="PLAT"/>
    <property type="match status" value="1"/>
</dbReference>
<evidence type="ECO:0000256" key="5">
    <source>
        <dbReference type="ARBA" id="ARBA00022528"/>
    </source>
</evidence>
<dbReference type="GO" id="GO:0034440">
    <property type="term" value="P:lipid oxidation"/>
    <property type="evidence" value="ECO:0007669"/>
    <property type="project" value="InterPro"/>
</dbReference>
<keyword evidence="13 17" id="KW-0408">Iron</keyword>
<dbReference type="Gene3D" id="2.60.60.20">
    <property type="entry name" value="PLAT/LH2 domain"/>
    <property type="match status" value="1"/>
</dbReference>
<reference evidence="23" key="1">
    <citation type="submission" date="2025-08" db="UniProtKB">
        <authorList>
            <consortium name="RefSeq"/>
        </authorList>
    </citation>
    <scope>IDENTIFICATION</scope>
</reference>
<dbReference type="InterPro" id="IPR001024">
    <property type="entry name" value="PLAT/LH2_dom"/>
</dbReference>
<dbReference type="PRINTS" id="PR00087">
    <property type="entry name" value="LIPOXYGENASE"/>
</dbReference>
<proteinExistence type="inferred from homology"/>
<feature type="domain" description="PLAT" evidence="20">
    <location>
        <begin position="82"/>
        <end position="202"/>
    </location>
</feature>
<organism evidence="22 23">
    <name type="scientific">Populus euphratica</name>
    <name type="common">Euphrates poplar</name>
    <dbReference type="NCBI Taxonomy" id="75702"/>
    <lineage>
        <taxon>Eukaryota</taxon>
        <taxon>Viridiplantae</taxon>
        <taxon>Streptophyta</taxon>
        <taxon>Embryophyta</taxon>
        <taxon>Tracheophyta</taxon>
        <taxon>Spermatophyta</taxon>
        <taxon>Magnoliopsida</taxon>
        <taxon>eudicotyledons</taxon>
        <taxon>Gunneridae</taxon>
        <taxon>Pentapetalae</taxon>
        <taxon>rosids</taxon>
        <taxon>fabids</taxon>
        <taxon>Malpighiales</taxon>
        <taxon>Salicaceae</taxon>
        <taxon>Saliceae</taxon>
        <taxon>Populus</taxon>
    </lineage>
</organism>
<comment type="function">
    <text evidence="18">Plant lipoxygenase may be involved in a number of diverse aspects of plant physiology including growth and development, pest resistance, and senescence or responses to wounding.</text>
</comment>
<evidence type="ECO:0000256" key="1">
    <source>
        <dbReference type="ARBA" id="ARBA00001962"/>
    </source>
</evidence>
<protein>
    <recommendedName>
        <fullName evidence="18">Lipoxygenase</fullName>
        <ecNumber evidence="18">1.13.11.-</ecNumber>
    </recommendedName>
</protein>
<dbReference type="FunFam" id="1.20.245.10:FF:000002">
    <property type="entry name" value="Lipoxygenase"/>
    <property type="match status" value="1"/>
</dbReference>
<dbReference type="PRINTS" id="PR00468">
    <property type="entry name" value="PLTLPOXGNASE"/>
</dbReference>
<evidence type="ECO:0000256" key="7">
    <source>
        <dbReference type="ARBA" id="ARBA00022723"/>
    </source>
</evidence>
<keyword evidence="14" id="KW-0443">Lipid metabolism</keyword>
<dbReference type="GeneID" id="105134952"/>
<evidence type="ECO:0000259" key="21">
    <source>
        <dbReference type="PROSITE" id="PS51393"/>
    </source>
</evidence>
<dbReference type="PROSITE" id="PS00081">
    <property type="entry name" value="LIPOXYGENASE_2"/>
    <property type="match status" value="1"/>
</dbReference>
<dbReference type="FunFam" id="3.10.450.60:FF:000005">
    <property type="entry name" value="Lipoxygenase"/>
    <property type="match status" value="1"/>
</dbReference>
<dbReference type="Gene3D" id="3.10.450.60">
    <property type="match status" value="1"/>
</dbReference>
<dbReference type="EC" id="1.13.11.-" evidence="18"/>
<evidence type="ECO:0000256" key="10">
    <source>
        <dbReference type="ARBA" id="ARBA00022946"/>
    </source>
</evidence>
<evidence type="ECO:0000313" key="23">
    <source>
        <dbReference type="RefSeq" id="XP_011037885.1"/>
    </source>
</evidence>
<evidence type="ECO:0000259" key="20">
    <source>
        <dbReference type="PROSITE" id="PS50095"/>
    </source>
</evidence>
<dbReference type="InterPro" id="IPR042057">
    <property type="entry name" value="Lipoxy_PLAT/LH2"/>
</dbReference>
<keyword evidence="15 18" id="KW-0275">Fatty acid biosynthesis</keyword>
<evidence type="ECO:0000313" key="22">
    <source>
        <dbReference type="Proteomes" id="UP000694918"/>
    </source>
</evidence>
<feature type="domain" description="Lipoxygenase" evidence="21">
    <location>
        <begin position="205"/>
        <end position="898"/>
    </location>
</feature>
<evidence type="ECO:0000256" key="15">
    <source>
        <dbReference type="ARBA" id="ARBA00023160"/>
    </source>
</evidence>
<evidence type="ECO:0000256" key="16">
    <source>
        <dbReference type="PROSITE-ProRule" id="PRU00152"/>
    </source>
</evidence>
<evidence type="ECO:0000256" key="19">
    <source>
        <dbReference type="SAM" id="MobiDB-lite"/>
    </source>
</evidence>
<dbReference type="RefSeq" id="XP_011037885.1">
    <property type="nucleotide sequence ID" value="XM_011039583.1"/>
</dbReference>
<evidence type="ECO:0000256" key="4">
    <source>
        <dbReference type="ARBA" id="ARBA00022516"/>
    </source>
</evidence>
<dbReference type="GO" id="GO:0016165">
    <property type="term" value="F:linoleate 13S-lipoxygenase activity"/>
    <property type="evidence" value="ECO:0007669"/>
    <property type="project" value="UniProtKB-ARBA"/>
</dbReference>
<dbReference type="PROSITE" id="PS00711">
    <property type="entry name" value="LIPOXYGENASE_1"/>
    <property type="match status" value="1"/>
</dbReference>
<keyword evidence="6" id="KW-0934">Plastid</keyword>
<evidence type="ECO:0000256" key="14">
    <source>
        <dbReference type="ARBA" id="ARBA00023098"/>
    </source>
</evidence>
<keyword evidence="7 17" id="KW-0479">Metal-binding</keyword>
<dbReference type="CDD" id="cd01751">
    <property type="entry name" value="PLAT_LH2"/>
    <property type="match status" value="1"/>
</dbReference>
<dbReference type="SMART" id="SM00308">
    <property type="entry name" value="LH2"/>
    <property type="match status" value="1"/>
</dbReference>
<comment type="pathway">
    <text evidence="18">Lipid metabolism; oxylipin biosynthesis.</text>
</comment>
<dbReference type="GO" id="GO:0006633">
    <property type="term" value="P:fatty acid biosynthetic process"/>
    <property type="evidence" value="ECO:0007669"/>
    <property type="project" value="UniProtKB-KW"/>
</dbReference>
<comment type="caution">
    <text evidence="16">Lacks conserved residue(s) required for the propagation of feature annotation.</text>
</comment>
<accession>A0AAJ6UYB3</accession>
<feature type="region of interest" description="Disordered" evidence="19">
    <location>
        <begin position="250"/>
        <end position="290"/>
    </location>
</feature>
<dbReference type="InterPro" id="IPR020833">
    <property type="entry name" value="LipOase_Fe_BS"/>
</dbReference>
<dbReference type="SUPFAM" id="SSF48484">
    <property type="entry name" value="Lipoxigenase"/>
    <property type="match status" value="1"/>
</dbReference>
<keyword evidence="12 17" id="KW-0560">Oxidoreductase</keyword>
<dbReference type="Proteomes" id="UP000694918">
    <property type="component" value="Unplaced"/>
</dbReference>
<dbReference type="PANTHER" id="PTHR11771">
    <property type="entry name" value="LIPOXYGENASE"/>
    <property type="match status" value="1"/>
</dbReference>
<comment type="cofactor">
    <cofactor evidence="1 17">
        <name>Fe cation</name>
        <dbReference type="ChEBI" id="CHEBI:24875"/>
    </cofactor>
</comment>
<dbReference type="InterPro" id="IPR036226">
    <property type="entry name" value="LipOase_C_sf"/>
</dbReference>
<dbReference type="InterPro" id="IPR027433">
    <property type="entry name" value="Lipoxygenase_dom_3"/>
</dbReference>
<dbReference type="Pfam" id="PF00305">
    <property type="entry name" value="Lipoxygenase"/>
    <property type="match status" value="1"/>
</dbReference>
<dbReference type="AlphaFoldDB" id="A0AAJ6UYB3"/>
<dbReference type="InterPro" id="IPR000907">
    <property type="entry name" value="LipOase"/>
</dbReference>
<name>A0AAJ6UYB3_POPEU</name>
<comment type="similarity">
    <text evidence="3 17">Belongs to the lipoxygenase family.</text>
</comment>